<dbReference type="Gene3D" id="3.40.50.150">
    <property type="entry name" value="Vaccinia Virus protein VP39"/>
    <property type="match status" value="1"/>
</dbReference>
<evidence type="ECO:0000259" key="1">
    <source>
        <dbReference type="Pfam" id="PF08242"/>
    </source>
</evidence>
<dbReference type="EMBL" id="AQQZ01000003">
    <property type="protein sequence ID" value="KNG94060.1"/>
    <property type="molecule type" value="Genomic_DNA"/>
</dbReference>
<dbReference type="GO" id="GO:0008168">
    <property type="term" value="F:methyltransferase activity"/>
    <property type="evidence" value="ECO:0007669"/>
    <property type="project" value="UniProtKB-KW"/>
</dbReference>
<dbReference type="Pfam" id="PF08242">
    <property type="entry name" value="Methyltransf_12"/>
    <property type="match status" value="1"/>
</dbReference>
<keyword evidence="2" id="KW-0489">Methyltransferase</keyword>
<dbReference type="GO" id="GO:0032259">
    <property type="term" value="P:methylation"/>
    <property type="evidence" value="ECO:0007669"/>
    <property type="project" value="UniProtKB-KW"/>
</dbReference>
<proteinExistence type="predicted"/>
<evidence type="ECO:0000313" key="3">
    <source>
        <dbReference type="Proteomes" id="UP000036938"/>
    </source>
</evidence>
<dbReference type="STRING" id="1317121.ATO11_07355"/>
<dbReference type="SUPFAM" id="SSF53335">
    <property type="entry name" value="S-adenosyl-L-methionine-dependent methyltransferases"/>
    <property type="match status" value="1"/>
</dbReference>
<keyword evidence="2" id="KW-0808">Transferase</keyword>
<keyword evidence="3" id="KW-1185">Reference proteome</keyword>
<dbReference type="CDD" id="cd02440">
    <property type="entry name" value="AdoMet_MTases"/>
    <property type="match status" value="1"/>
</dbReference>
<dbReference type="PATRIC" id="fig|1317121.7.peg.2075"/>
<feature type="domain" description="Methyltransferase type 12" evidence="1">
    <location>
        <begin position="56"/>
        <end position="152"/>
    </location>
</feature>
<sequence length="394" mass="42602">MSDILDQYNAYPYPERDPADEAKRLITGSPSHPVEIDHVLYAGNRDWSLPFDVLVAGGGTGDALIQLATVLTRAGKPHRITYVDLSTEARRVAEARAKARGLTSITFQTGSLLDAAEYGQFDYIDCCGVLHHLEEPVAGLRALRAALKDEGGFGWMVYAPYGRGGVYPLQEAFGALLAGLTPQERLARARALMESLPKGHPFKLNPHVVDHKQSDAGFYDLLLHSQDRAFRIDEWGAALAEAGFEVAGMCPPALYDLGRYADPPEDMDQLQRMAMAERLSGTIRKHVGYARPTGAAPRKGAGMQAVPHLSADPVKLARAVAAGKTLPVTSQGVTFDVTLPPEAATVLAQVNGRRTLAEIARGAKTDPFLFQGLWRKVEDGLAPVGLLQMSRLGL</sequence>
<dbReference type="Proteomes" id="UP000036938">
    <property type="component" value="Unassembled WGS sequence"/>
</dbReference>
<gene>
    <name evidence="2" type="ORF">ATO11_07355</name>
</gene>
<evidence type="ECO:0000313" key="2">
    <source>
        <dbReference type="EMBL" id="KNG94060.1"/>
    </source>
</evidence>
<reference evidence="2 3" key="1">
    <citation type="journal article" date="2015" name="Int. J. Syst. Evol. Microbiol.">
        <title>Aestuariivita atlantica sp. nov., isolated from deep sea sediment of the Atlantic Ocean.</title>
        <authorList>
            <person name="Li G."/>
            <person name="Lai Q."/>
            <person name="Du Y."/>
            <person name="Liu X."/>
            <person name="Sun F."/>
            <person name="Shao Z."/>
        </authorList>
    </citation>
    <scope>NUCLEOTIDE SEQUENCE [LARGE SCALE GENOMIC DNA]</scope>
    <source>
        <strain evidence="2 3">22II-S11-z3</strain>
    </source>
</reference>
<dbReference type="OrthoDB" id="649979at2"/>
<dbReference type="InterPro" id="IPR029063">
    <property type="entry name" value="SAM-dependent_MTases_sf"/>
</dbReference>
<name>A0A0L1JQQ3_9RHOB</name>
<comment type="caution">
    <text evidence="2">The sequence shown here is derived from an EMBL/GenBank/DDBJ whole genome shotgun (WGS) entry which is preliminary data.</text>
</comment>
<organism evidence="2 3">
    <name type="scientific">Pseudaestuariivita atlantica</name>
    <dbReference type="NCBI Taxonomy" id="1317121"/>
    <lineage>
        <taxon>Bacteria</taxon>
        <taxon>Pseudomonadati</taxon>
        <taxon>Pseudomonadota</taxon>
        <taxon>Alphaproteobacteria</taxon>
        <taxon>Rhodobacterales</taxon>
        <taxon>Paracoccaceae</taxon>
        <taxon>Pseudaestuariivita</taxon>
    </lineage>
</organism>
<dbReference type="InterPro" id="IPR013217">
    <property type="entry name" value="Methyltransf_12"/>
</dbReference>
<accession>A0A0L1JQQ3</accession>
<protein>
    <submittedName>
        <fullName evidence="2">Methyltransferase</fullName>
    </submittedName>
</protein>
<dbReference type="AlphaFoldDB" id="A0A0L1JQQ3"/>
<dbReference type="RefSeq" id="WP_050530204.1">
    <property type="nucleotide sequence ID" value="NZ_AQQZ01000003.1"/>
</dbReference>